<reference evidence="1 2" key="1">
    <citation type="journal article" date="2014" name="Genome Announc.">
        <title>Draft Genome Sequences of Two Vibrionaceae Species, Vibrio ponticus C121 and Photobacterium aphoticum C119, Isolated as Coral Reef Microbiota.</title>
        <authorList>
            <person name="Al-saari N."/>
            <person name="Meirelles P.M."/>
            <person name="Mino S."/>
            <person name="Suda W."/>
            <person name="Oshima K."/>
            <person name="Hattori M."/>
            <person name="Ohkuma M."/>
            <person name="Thompson F.L."/>
            <person name="Gomez-Gil B."/>
            <person name="Sawabe T."/>
            <person name="Sawabe T."/>
        </authorList>
    </citation>
    <scope>NUCLEOTIDE SEQUENCE [LARGE SCALE GENOMIC DNA]</scope>
    <source>
        <strain evidence="1 2">JCM 19237</strain>
    </source>
</reference>
<protein>
    <submittedName>
        <fullName evidence="1">Uncharacterized protein</fullName>
    </submittedName>
</protein>
<comment type="caution">
    <text evidence="1">The sequence shown here is derived from an EMBL/GenBank/DDBJ whole genome shotgun (WGS) entry which is preliminary data.</text>
</comment>
<gene>
    <name evidence="1" type="ORF">JCM19237_2464</name>
</gene>
<accession>A0A090QVS3</accession>
<name>A0A090QVS3_9GAMM</name>
<dbReference type="Proteomes" id="UP000029227">
    <property type="component" value="Unassembled WGS sequence"/>
</dbReference>
<dbReference type="EMBL" id="BBMN01000011">
    <property type="protein sequence ID" value="GAL06373.1"/>
    <property type="molecule type" value="Genomic_DNA"/>
</dbReference>
<evidence type="ECO:0000313" key="2">
    <source>
        <dbReference type="Proteomes" id="UP000029227"/>
    </source>
</evidence>
<sequence>MAGCSANMGHRDPVAVKGALNQAANEAHSRPLMRCLTP</sequence>
<dbReference type="STRING" id="754436.JCM19237_2464"/>
<evidence type="ECO:0000313" key="1">
    <source>
        <dbReference type="EMBL" id="GAL06373.1"/>
    </source>
</evidence>
<proteinExistence type="predicted"/>
<organism evidence="1 2">
    <name type="scientific">Photobacterium aphoticum</name>
    <dbReference type="NCBI Taxonomy" id="754436"/>
    <lineage>
        <taxon>Bacteria</taxon>
        <taxon>Pseudomonadati</taxon>
        <taxon>Pseudomonadota</taxon>
        <taxon>Gammaproteobacteria</taxon>
        <taxon>Vibrionales</taxon>
        <taxon>Vibrionaceae</taxon>
        <taxon>Photobacterium</taxon>
    </lineage>
</organism>
<dbReference type="AlphaFoldDB" id="A0A090QVS3"/>